<sequence>MHCDSAINKLNKGIIHSSQAEWSSIARNFIRLPRYGLLVCRNFRLYLYLLLNADIGITPSPSKPIRMISMYRIGAGQNPEI</sequence>
<protein>
    <submittedName>
        <fullName evidence="1">Uncharacterized protein</fullName>
    </submittedName>
</protein>
<keyword evidence="3" id="KW-1185">Reference proteome</keyword>
<name>A0A085LKU9_9BILA</name>
<proteinExistence type="predicted"/>
<dbReference type="EMBL" id="KL367483">
    <property type="protein sequence ID" value="KFD71143.1"/>
    <property type="molecule type" value="Genomic_DNA"/>
</dbReference>
<dbReference type="Proteomes" id="UP000030758">
    <property type="component" value="Unassembled WGS sequence"/>
</dbReference>
<dbReference type="AlphaFoldDB" id="A0A085LKU9"/>
<evidence type="ECO:0000313" key="1">
    <source>
        <dbReference type="EMBL" id="KFD45595.1"/>
    </source>
</evidence>
<gene>
    <name evidence="1" type="ORF">M513_13530</name>
    <name evidence="2" type="ORF">M514_13530</name>
</gene>
<dbReference type="Proteomes" id="UP000030764">
    <property type="component" value="Unassembled WGS sequence"/>
</dbReference>
<evidence type="ECO:0000313" key="3">
    <source>
        <dbReference type="Proteomes" id="UP000030764"/>
    </source>
</evidence>
<evidence type="ECO:0000313" key="2">
    <source>
        <dbReference type="EMBL" id="KFD71143.1"/>
    </source>
</evidence>
<dbReference type="EMBL" id="KL363456">
    <property type="protein sequence ID" value="KFD45595.1"/>
    <property type="molecule type" value="Genomic_DNA"/>
</dbReference>
<accession>A0A085LKU9</accession>
<reference evidence="1 3" key="1">
    <citation type="journal article" date="2014" name="Nat. Genet.">
        <title>Genome and transcriptome of the porcine whipworm Trichuris suis.</title>
        <authorList>
            <person name="Jex A.R."/>
            <person name="Nejsum P."/>
            <person name="Schwarz E.M."/>
            <person name="Hu L."/>
            <person name="Young N.D."/>
            <person name="Hall R.S."/>
            <person name="Korhonen P.K."/>
            <person name="Liao S."/>
            <person name="Thamsborg S."/>
            <person name="Xia J."/>
            <person name="Xu P."/>
            <person name="Wang S."/>
            <person name="Scheerlinck J.P."/>
            <person name="Hofmann A."/>
            <person name="Sternberg P.W."/>
            <person name="Wang J."/>
            <person name="Gasser R.B."/>
        </authorList>
    </citation>
    <scope>NUCLEOTIDE SEQUENCE [LARGE SCALE GENOMIC DNA]</scope>
    <source>
        <strain evidence="2">DCEP-RM93F</strain>
        <strain evidence="1">DCEP-RM93M</strain>
    </source>
</reference>
<organism evidence="1 3">
    <name type="scientific">Trichuris suis</name>
    <name type="common">pig whipworm</name>
    <dbReference type="NCBI Taxonomy" id="68888"/>
    <lineage>
        <taxon>Eukaryota</taxon>
        <taxon>Metazoa</taxon>
        <taxon>Ecdysozoa</taxon>
        <taxon>Nematoda</taxon>
        <taxon>Enoplea</taxon>
        <taxon>Dorylaimia</taxon>
        <taxon>Trichinellida</taxon>
        <taxon>Trichuridae</taxon>
        <taxon>Trichuris</taxon>
    </lineage>
</organism>